<proteinExistence type="inferred from homology"/>
<dbReference type="PANTHER" id="PTHR10625">
    <property type="entry name" value="HISTONE DEACETYLASE HDAC1-RELATED"/>
    <property type="match status" value="1"/>
</dbReference>
<dbReference type="RefSeq" id="WP_064780344.1">
    <property type="nucleotide sequence ID" value="NZ_JPVZ01000002.1"/>
</dbReference>
<protein>
    <submittedName>
        <fullName evidence="7">Acetylpolyamine aminohydrolase</fullName>
    </submittedName>
</protein>
<dbReference type="AlphaFoldDB" id="A0A853L3P4"/>
<evidence type="ECO:0000313" key="7">
    <source>
        <dbReference type="EMBL" id="OAZ11186.1"/>
    </source>
</evidence>
<evidence type="ECO:0000256" key="1">
    <source>
        <dbReference type="ARBA" id="ARBA00001947"/>
    </source>
</evidence>
<keyword evidence="5" id="KW-0862">Zinc</keyword>
<dbReference type="GO" id="GO:0040029">
    <property type="term" value="P:epigenetic regulation of gene expression"/>
    <property type="evidence" value="ECO:0007669"/>
    <property type="project" value="TreeGrafter"/>
</dbReference>
<evidence type="ECO:0000313" key="8">
    <source>
        <dbReference type="Proteomes" id="UP000094009"/>
    </source>
</evidence>
<gene>
    <name evidence="7" type="ORF">TH4_06555</name>
</gene>
<comment type="caution">
    <text evidence="7">The sequence shown here is derived from an EMBL/GenBank/DDBJ whole genome shotgun (WGS) entry which is preliminary data.</text>
</comment>
<dbReference type="GO" id="GO:0004407">
    <property type="term" value="F:histone deacetylase activity"/>
    <property type="evidence" value="ECO:0007669"/>
    <property type="project" value="TreeGrafter"/>
</dbReference>
<comment type="similarity">
    <text evidence="2">Belongs to the histone deacetylase family.</text>
</comment>
<dbReference type="SUPFAM" id="SSF52768">
    <property type="entry name" value="Arginase/deacetylase"/>
    <property type="match status" value="1"/>
</dbReference>
<reference evidence="7 8" key="1">
    <citation type="submission" date="2014-07" db="EMBL/GenBank/DDBJ databases">
        <title>Draft genome sequence of Thalassospira tepidiphila 1-1B.</title>
        <authorList>
            <person name="Lai Q."/>
            <person name="Shao Z."/>
        </authorList>
    </citation>
    <scope>NUCLEOTIDE SEQUENCE [LARGE SCALE GENOMIC DNA]</scope>
    <source>
        <strain evidence="7 8">MCCC 1A03514</strain>
    </source>
</reference>
<dbReference type="Gene3D" id="3.40.800.20">
    <property type="entry name" value="Histone deacetylase domain"/>
    <property type="match status" value="1"/>
</dbReference>
<sequence length="348" mass="37530">MKCFYAPETETHDPIFRLTYGKIQRNAEQAERAKLLLAGLDALSLSVTEPGRTPMAALETVHTKRFLKFLETAWDEWQKQPDAGPEVVPNVFPRAATSSYPHTILAKAGWHMGDTSAPIGQHSWQAALRAADCAIAATDAVLAGDDKAYALCRPAGHHTSAEIAAGHCLLNNAAIAAARLRTAHDRVAIFDIDVHHGNGTQDIFYDRNDVLTASIHADPTDYYPFFTGFAYETGSGDGEGYNLNLPLPRTTTDAAWLAAIDTALDRIADFNPGALVLSLGLDTHEDDPLLGMKVSWDGLRRAGEKIAAAGYPTVIVQEGGYLTPSLTTSLTSFLSGYLGAKIPALERN</sequence>
<dbReference type="Pfam" id="PF00850">
    <property type="entry name" value="Hist_deacetyl"/>
    <property type="match status" value="1"/>
</dbReference>
<evidence type="ECO:0000256" key="3">
    <source>
        <dbReference type="ARBA" id="ARBA00022723"/>
    </source>
</evidence>
<keyword evidence="4 7" id="KW-0378">Hydrolase</keyword>
<dbReference type="GO" id="GO:0016787">
    <property type="term" value="F:hydrolase activity"/>
    <property type="evidence" value="ECO:0007669"/>
    <property type="project" value="UniProtKB-KW"/>
</dbReference>
<evidence type="ECO:0000259" key="6">
    <source>
        <dbReference type="Pfam" id="PF00850"/>
    </source>
</evidence>
<name>A0A853L3P4_9PROT</name>
<dbReference type="Proteomes" id="UP000094009">
    <property type="component" value="Unassembled WGS sequence"/>
</dbReference>
<dbReference type="InterPro" id="IPR000286">
    <property type="entry name" value="HDACs"/>
</dbReference>
<accession>A0A853L3P4</accession>
<dbReference type="InterPro" id="IPR023801">
    <property type="entry name" value="His_deacetylse_dom"/>
</dbReference>
<dbReference type="InterPro" id="IPR023696">
    <property type="entry name" value="Ureohydrolase_dom_sf"/>
</dbReference>
<dbReference type="PRINTS" id="PR01270">
    <property type="entry name" value="HDASUPER"/>
</dbReference>
<evidence type="ECO:0000256" key="5">
    <source>
        <dbReference type="ARBA" id="ARBA00022833"/>
    </source>
</evidence>
<evidence type="ECO:0000256" key="4">
    <source>
        <dbReference type="ARBA" id="ARBA00022801"/>
    </source>
</evidence>
<dbReference type="EMBL" id="JPVZ01000002">
    <property type="protein sequence ID" value="OAZ11186.1"/>
    <property type="molecule type" value="Genomic_DNA"/>
</dbReference>
<evidence type="ECO:0000256" key="2">
    <source>
        <dbReference type="ARBA" id="ARBA00005947"/>
    </source>
</evidence>
<organism evidence="7 8">
    <name type="scientific">Thalassospira tepidiphila MCCC 1A03514</name>
    <dbReference type="NCBI Taxonomy" id="1177930"/>
    <lineage>
        <taxon>Bacteria</taxon>
        <taxon>Pseudomonadati</taxon>
        <taxon>Pseudomonadota</taxon>
        <taxon>Alphaproteobacteria</taxon>
        <taxon>Rhodospirillales</taxon>
        <taxon>Thalassospiraceae</taxon>
        <taxon>Thalassospira</taxon>
    </lineage>
</organism>
<dbReference type="PANTHER" id="PTHR10625:SF17">
    <property type="entry name" value="HISTONE DEACETYLASE 8"/>
    <property type="match status" value="1"/>
</dbReference>
<dbReference type="GO" id="GO:0046872">
    <property type="term" value="F:metal ion binding"/>
    <property type="evidence" value="ECO:0007669"/>
    <property type="project" value="UniProtKB-KW"/>
</dbReference>
<dbReference type="CDD" id="cd10001">
    <property type="entry name" value="HDAC_classII_APAH"/>
    <property type="match status" value="1"/>
</dbReference>
<keyword evidence="3" id="KW-0479">Metal-binding</keyword>
<feature type="domain" description="Histone deacetylase" evidence="6">
    <location>
        <begin position="28"/>
        <end position="335"/>
    </location>
</feature>
<dbReference type="InterPro" id="IPR037138">
    <property type="entry name" value="His_deacetylse_dom_sf"/>
</dbReference>
<comment type="cofactor">
    <cofactor evidence="1">
        <name>Zn(2+)</name>
        <dbReference type="ChEBI" id="CHEBI:29105"/>
    </cofactor>
</comment>